<keyword evidence="3" id="KW-1185">Reference proteome</keyword>
<feature type="region of interest" description="Disordered" evidence="1">
    <location>
        <begin position="194"/>
        <end position="214"/>
    </location>
</feature>
<dbReference type="RefSeq" id="WP_345059486.1">
    <property type="nucleotide sequence ID" value="NZ_BAABDK010000035.1"/>
</dbReference>
<dbReference type="Proteomes" id="UP001501469">
    <property type="component" value="Unassembled WGS sequence"/>
</dbReference>
<evidence type="ECO:0000256" key="1">
    <source>
        <dbReference type="SAM" id="MobiDB-lite"/>
    </source>
</evidence>
<evidence type="ECO:0000313" key="2">
    <source>
        <dbReference type="EMBL" id="GAA4054351.1"/>
    </source>
</evidence>
<accession>A0ABP7UW42</accession>
<sequence>MAVIRQYPIPVDALPLEVGDAYESLAFDLSDWLSAPSPFSSDNLVDYFEEHLAQCGTPETRIRYLCRLTMGGGTNREGYPEAADDLKRVQGTSPIRAYEEDYNRTLFIDTYFFSWLAVRLTEAVCEYAGSSRLRGARASLWAEWEATAQRRVMYRTDDHSTRQLLRYLFGVLIPFAGRSRTQSLGNVAEQFRQSVPRPAPAAKPPLPPPDAKPQNLEMLCQNGLTPANVRDLLAQLGAIDAQTGHWHLGELTGKPGKVKSAFPAAYRALADKGLLLKLEGPTWRQIFVTEFKADISLRMANYDTKGQASNAFHDYYAESLRWITIWKAEH</sequence>
<evidence type="ECO:0000313" key="3">
    <source>
        <dbReference type="Proteomes" id="UP001501469"/>
    </source>
</evidence>
<proteinExistence type="predicted"/>
<gene>
    <name evidence="2" type="ORF">GCM10022409_46750</name>
</gene>
<reference evidence="3" key="1">
    <citation type="journal article" date="2019" name="Int. J. Syst. Evol. Microbiol.">
        <title>The Global Catalogue of Microorganisms (GCM) 10K type strain sequencing project: providing services to taxonomists for standard genome sequencing and annotation.</title>
        <authorList>
            <consortium name="The Broad Institute Genomics Platform"/>
            <consortium name="The Broad Institute Genome Sequencing Center for Infectious Disease"/>
            <person name="Wu L."/>
            <person name="Ma J."/>
        </authorList>
    </citation>
    <scope>NUCLEOTIDE SEQUENCE [LARGE SCALE GENOMIC DNA]</scope>
    <source>
        <strain evidence="3">JCM 17225</strain>
    </source>
</reference>
<feature type="compositionally biased region" description="Pro residues" evidence="1">
    <location>
        <begin position="197"/>
        <end position="211"/>
    </location>
</feature>
<name>A0ABP7UW42_9BACT</name>
<protein>
    <submittedName>
        <fullName evidence="2">Uncharacterized protein</fullName>
    </submittedName>
</protein>
<comment type="caution">
    <text evidence="2">The sequence shown here is derived from an EMBL/GenBank/DDBJ whole genome shotgun (WGS) entry which is preliminary data.</text>
</comment>
<organism evidence="2 3">
    <name type="scientific">Hymenobacter glaciei</name>
    <dbReference type="NCBI Taxonomy" id="877209"/>
    <lineage>
        <taxon>Bacteria</taxon>
        <taxon>Pseudomonadati</taxon>
        <taxon>Bacteroidota</taxon>
        <taxon>Cytophagia</taxon>
        <taxon>Cytophagales</taxon>
        <taxon>Hymenobacteraceae</taxon>
        <taxon>Hymenobacter</taxon>
    </lineage>
</organism>
<dbReference type="EMBL" id="BAABDK010000035">
    <property type="protein sequence ID" value="GAA4054351.1"/>
    <property type="molecule type" value="Genomic_DNA"/>
</dbReference>